<comment type="caution">
    <text evidence="2">The sequence shown here is derived from an EMBL/GenBank/DDBJ whole genome shotgun (WGS) entry which is preliminary data.</text>
</comment>
<feature type="compositionally biased region" description="Low complexity" evidence="1">
    <location>
        <begin position="74"/>
        <end position="87"/>
    </location>
</feature>
<keyword evidence="3" id="KW-1185">Reference proteome</keyword>
<dbReference type="EMBL" id="JACHJL010000007">
    <property type="protein sequence ID" value="MBB5936206.1"/>
    <property type="molecule type" value="Genomic_DNA"/>
</dbReference>
<evidence type="ECO:0000313" key="3">
    <source>
        <dbReference type="Proteomes" id="UP000588098"/>
    </source>
</evidence>
<evidence type="ECO:0000313" key="2">
    <source>
        <dbReference type="EMBL" id="MBB5936206.1"/>
    </source>
</evidence>
<dbReference type="Proteomes" id="UP000588098">
    <property type="component" value="Unassembled WGS sequence"/>
</dbReference>
<reference evidence="2 3" key="1">
    <citation type="submission" date="2020-08" db="EMBL/GenBank/DDBJ databases">
        <title>Genomic Encyclopedia of Type Strains, Phase III (KMG-III): the genomes of soil and plant-associated and newly described type strains.</title>
        <authorList>
            <person name="Whitman W."/>
        </authorList>
    </citation>
    <scope>NUCLEOTIDE SEQUENCE [LARGE SCALE GENOMIC DNA]</scope>
    <source>
        <strain evidence="2 3">CECT 8305</strain>
    </source>
</reference>
<dbReference type="AlphaFoldDB" id="A0A7W9Q9N9"/>
<proteinExistence type="predicted"/>
<sequence>MTRAVHPTSHAHQVAGGGSGPTDSMRCPVTTTCPEACSVSSASTVAMAQFSMAMRAGALAASSPAYEPRPHTAEIPGPGEPDGPIGPAESGGTADGCHRGFLVVV</sequence>
<feature type="region of interest" description="Disordered" evidence="1">
    <location>
        <begin position="1"/>
        <end position="27"/>
    </location>
</feature>
<evidence type="ECO:0000256" key="1">
    <source>
        <dbReference type="SAM" id="MobiDB-lite"/>
    </source>
</evidence>
<gene>
    <name evidence="2" type="ORF">FHS42_003281</name>
</gene>
<feature type="region of interest" description="Disordered" evidence="1">
    <location>
        <begin position="58"/>
        <end position="95"/>
    </location>
</feature>
<protein>
    <submittedName>
        <fullName evidence="2">Uncharacterized protein</fullName>
    </submittedName>
</protein>
<organism evidence="2 3">
    <name type="scientific">Streptomyces zagrosensis</name>
    <dbReference type="NCBI Taxonomy" id="1042984"/>
    <lineage>
        <taxon>Bacteria</taxon>
        <taxon>Bacillati</taxon>
        <taxon>Actinomycetota</taxon>
        <taxon>Actinomycetes</taxon>
        <taxon>Kitasatosporales</taxon>
        <taxon>Streptomycetaceae</taxon>
        <taxon>Streptomyces</taxon>
    </lineage>
</organism>
<accession>A0A7W9Q9N9</accession>
<name>A0A7W9Q9N9_9ACTN</name>